<dbReference type="Gene3D" id="1.10.10.10">
    <property type="entry name" value="Winged helix-like DNA-binding domain superfamily/Winged helix DNA-binding domain"/>
    <property type="match status" value="1"/>
</dbReference>
<evidence type="ECO:0000256" key="3">
    <source>
        <dbReference type="ARBA" id="ARBA00023163"/>
    </source>
</evidence>
<dbReference type="Pfam" id="PF12840">
    <property type="entry name" value="HTH_20"/>
    <property type="match status" value="1"/>
</dbReference>
<evidence type="ECO:0000256" key="2">
    <source>
        <dbReference type="ARBA" id="ARBA00023125"/>
    </source>
</evidence>
<gene>
    <name evidence="5" type="ORF">GA542_01320</name>
</gene>
<feature type="region of interest" description="Disordered" evidence="4">
    <location>
        <begin position="1"/>
        <end position="25"/>
    </location>
</feature>
<dbReference type="InterPro" id="IPR001845">
    <property type="entry name" value="HTH_ArsR_DNA-bd_dom"/>
</dbReference>
<sequence length="213" mass="23520">MGGDGKESSTMNDTNSNEGQLPEDAAVTVTSADTLRAMASPIRMRILGTLRVNGEQTVGSISEQLGEAPGAISYHLGQLAHAGLVKKVESPDGDRRKSWWKACQSAIRLGRPEEKNGTDESKAMDLFRRSAALSYEMAYERFLDRLPELPREWADSCTSDDHVLNLTAEETSSMIEELNEVVRRWQIKAGMHGDDELGVEPVALILQAFRWVS</sequence>
<keyword evidence="1" id="KW-0805">Transcription regulation</keyword>
<keyword evidence="2" id="KW-0238">DNA-binding</keyword>
<dbReference type="GO" id="GO:0003700">
    <property type="term" value="F:DNA-binding transcription factor activity"/>
    <property type="evidence" value="ECO:0007669"/>
    <property type="project" value="InterPro"/>
</dbReference>
<dbReference type="InterPro" id="IPR011991">
    <property type="entry name" value="ArsR-like_HTH"/>
</dbReference>
<dbReference type="GO" id="GO:0003677">
    <property type="term" value="F:DNA binding"/>
    <property type="evidence" value="ECO:0007669"/>
    <property type="project" value="UniProtKB-KW"/>
</dbReference>
<keyword evidence="3" id="KW-0804">Transcription</keyword>
<dbReference type="SUPFAM" id="SSF46785">
    <property type="entry name" value="Winged helix' DNA-binding domain"/>
    <property type="match status" value="1"/>
</dbReference>
<dbReference type="AlphaFoldDB" id="A0A3E4SE27"/>
<dbReference type="InterPro" id="IPR036388">
    <property type="entry name" value="WH-like_DNA-bd_sf"/>
</dbReference>
<evidence type="ECO:0000313" key="6">
    <source>
        <dbReference type="Proteomes" id="UP000470926"/>
    </source>
</evidence>
<feature type="compositionally biased region" description="Polar residues" evidence="4">
    <location>
        <begin position="8"/>
        <end position="19"/>
    </location>
</feature>
<dbReference type="EMBL" id="WDFR01000001">
    <property type="protein sequence ID" value="KAB6031868.1"/>
    <property type="molecule type" value="Genomic_DNA"/>
</dbReference>
<evidence type="ECO:0000256" key="4">
    <source>
        <dbReference type="SAM" id="MobiDB-lite"/>
    </source>
</evidence>
<dbReference type="InterPro" id="IPR036390">
    <property type="entry name" value="WH_DNA-bd_sf"/>
</dbReference>
<organism evidence="5 6">
    <name type="scientific">Bifidobacterium adolescentis</name>
    <dbReference type="NCBI Taxonomy" id="1680"/>
    <lineage>
        <taxon>Bacteria</taxon>
        <taxon>Bacillati</taxon>
        <taxon>Actinomycetota</taxon>
        <taxon>Actinomycetes</taxon>
        <taxon>Bifidobacteriales</taxon>
        <taxon>Bifidobacteriaceae</taxon>
        <taxon>Bifidobacterium</taxon>
    </lineage>
</organism>
<dbReference type="PANTHER" id="PTHR33154:SF15">
    <property type="entry name" value="REGULATORY PROTEIN ARSR"/>
    <property type="match status" value="1"/>
</dbReference>
<proteinExistence type="predicted"/>
<protein>
    <submittedName>
        <fullName evidence="5">Helix-turn-helix transcriptional regulator</fullName>
    </submittedName>
</protein>
<comment type="caution">
    <text evidence="5">The sequence shown here is derived from an EMBL/GenBank/DDBJ whole genome shotgun (WGS) entry which is preliminary data.</text>
</comment>
<dbReference type="CDD" id="cd00090">
    <property type="entry name" value="HTH_ARSR"/>
    <property type="match status" value="1"/>
</dbReference>
<dbReference type="PANTHER" id="PTHR33154">
    <property type="entry name" value="TRANSCRIPTIONAL REGULATOR, ARSR FAMILY"/>
    <property type="match status" value="1"/>
</dbReference>
<evidence type="ECO:0000256" key="1">
    <source>
        <dbReference type="ARBA" id="ARBA00023015"/>
    </source>
</evidence>
<dbReference type="InterPro" id="IPR051081">
    <property type="entry name" value="HTH_MetalResp_TranReg"/>
</dbReference>
<accession>A0A3E4SE27</accession>
<dbReference type="Proteomes" id="UP000470926">
    <property type="component" value="Unassembled WGS sequence"/>
</dbReference>
<evidence type="ECO:0000313" key="5">
    <source>
        <dbReference type="EMBL" id="KAB6031868.1"/>
    </source>
</evidence>
<reference evidence="5 6" key="1">
    <citation type="journal article" date="2019" name="Nat. Med.">
        <title>A library of human gut bacterial isolates paired with longitudinal multiomics data enables mechanistic microbiome research.</title>
        <authorList>
            <person name="Poyet M."/>
            <person name="Groussin M."/>
            <person name="Gibbons S.M."/>
            <person name="Avila-Pacheco J."/>
            <person name="Jiang X."/>
            <person name="Kearney S.M."/>
            <person name="Perrotta A.R."/>
            <person name="Berdy B."/>
            <person name="Zhao S."/>
            <person name="Lieberman T.D."/>
            <person name="Swanson P.K."/>
            <person name="Smith M."/>
            <person name="Roesemann S."/>
            <person name="Alexander J.E."/>
            <person name="Rich S.A."/>
            <person name="Livny J."/>
            <person name="Vlamakis H."/>
            <person name="Clish C."/>
            <person name="Bullock K."/>
            <person name="Deik A."/>
            <person name="Scott J."/>
            <person name="Pierce K.A."/>
            <person name="Xavier R.J."/>
            <person name="Alm E.J."/>
        </authorList>
    </citation>
    <scope>NUCLEOTIDE SEQUENCE [LARGE SCALE GENOMIC DNA]</scope>
    <source>
        <strain evidence="5 6">BIOML-A26</strain>
    </source>
</reference>
<name>A0A3E4SE27_BIFAD</name>
<dbReference type="SMART" id="SM00418">
    <property type="entry name" value="HTH_ARSR"/>
    <property type="match status" value="1"/>
</dbReference>